<feature type="domain" description="Integrase catalytic" evidence="2">
    <location>
        <begin position="1"/>
        <end position="101"/>
    </location>
</feature>
<dbReference type="Gene3D" id="3.30.420.10">
    <property type="entry name" value="Ribonuclease H-like superfamily/Ribonuclease H"/>
    <property type="match status" value="1"/>
</dbReference>
<accession>A0ABM4ARB2</accession>
<proteinExistence type="predicted"/>
<dbReference type="InterPro" id="IPR012337">
    <property type="entry name" value="RNaseH-like_sf"/>
</dbReference>
<evidence type="ECO:0000313" key="3">
    <source>
        <dbReference type="Proteomes" id="UP001652626"/>
    </source>
</evidence>
<dbReference type="GeneID" id="135193791"/>
<organism evidence="3 4">
    <name type="scientific">Vanessa tameamea</name>
    <name type="common">Kamehameha butterfly</name>
    <dbReference type="NCBI Taxonomy" id="334116"/>
    <lineage>
        <taxon>Eukaryota</taxon>
        <taxon>Metazoa</taxon>
        <taxon>Ecdysozoa</taxon>
        <taxon>Arthropoda</taxon>
        <taxon>Hexapoda</taxon>
        <taxon>Insecta</taxon>
        <taxon>Pterygota</taxon>
        <taxon>Neoptera</taxon>
        <taxon>Endopterygota</taxon>
        <taxon>Lepidoptera</taxon>
        <taxon>Glossata</taxon>
        <taxon>Ditrysia</taxon>
        <taxon>Papilionoidea</taxon>
        <taxon>Nymphalidae</taxon>
        <taxon>Nymphalinae</taxon>
        <taxon>Vanessa</taxon>
    </lineage>
</organism>
<protein>
    <submittedName>
        <fullName evidence="4">Uncharacterized protein LOC135193791</fullName>
    </submittedName>
</protein>
<dbReference type="Proteomes" id="UP001652626">
    <property type="component" value="Chromosome 18"/>
</dbReference>
<evidence type="ECO:0000256" key="1">
    <source>
        <dbReference type="SAM" id="MobiDB-lite"/>
    </source>
</evidence>
<dbReference type="InterPro" id="IPR036397">
    <property type="entry name" value="RNaseH_sf"/>
</dbReference>
<feature type="region of interest" description="Disordered" evidence="1">
    <location>
        <begin position="240"/>
        <end position="262"/>
    </location>
</feature>
<dbReference type="InterPro" id="IPR001584">
    <property type="entry name" value="Integrase_cat-core"/>
</dbReference>
<name>A0ABM4ARB2_VANTA</name>
<gene>
    <name evidence="4" type="primary">LOC135193791</name>
</gene>
<evidence type="ECO:0000313" key="4">
    <source>
        <dbReference type="RefSeq" id="XP_064073839.1"/>
    </source>
</evidence>
<keyword evidence="3" id="KW-1185">Reference proteome</keyword>
<dbReference type="SUPFAM" id="SSF53098">
    <property type="entry name" value="Ribonuclease H-like"/>
    <property type="match status" value="1"/>
</dbReference>
<evidence type="ECO:0000259" key="2">
    <source>
        <dbReference type="PROSITE" id="PS50994"/>
    </source>
</evidence>
<reference evidence="4" key="1">
    <citation type="submission" date="2025-08" db="UniProtKB">
        <authorList>
            <consortium name="RefSeq"/>
        </authorList>
    </citation>
    <scope>IDENTIFICATION</scope>
    <source>
        <tissue evidence="4">Whole body</tissue>
    </source>
</reference>
<sequence>MSLFGSPKLIVADRGRMYEHTVFVQWVSEMGSDLYLITPEMHQSNGQVERYCRTILNMIRIESNFKQEKWSDVLWKLQLTLNISIQKSTKCSPLNLLIGTDATTPVLRSIVRDIALEGTSPNRESLRELARQQASESLESNRILQDYRTNKTRVAPRTFKIGDTVFVLKTCQSTGKLDGGMRGPYKVEKVLPHGRYELKLLAGSYGKTTQAAAEYMIMWHGEWTPDTCTSFFETENEEFVDQMPDPPNDVPYQTGEGAPSSG</sequence>
<dbReference type="RefSeq" id="XP_064073839.1">
    <property type="nucleotide sequence ID" value="XM_064217769.1"/>
</dbReference>
<dbReference type="PROSITE" id="PS50994">
    <property type="entry name" value="INTEGRASE"/>
    <property type="match status" value="1"/>
</dbReference>
<dbReference type="PANTHER" id="PTHR37984">
    <property type="entry name" value="PROTEIN CBG26694"/>
    <property type="match status" value="1"/>
</dbReference>
<dbReference type="PANTHER" id="PTHR37984:SF5">
    <property type="entry name" value="PROTEIN NYNRIN-LIKE"/>
    <property type="match status" value="1"/>
</dbReference>
<dbReference type="InterPro" id="IPR050951">
    <property type="entry name" value="Retrovirus_Pol_polyprotein"/>
</dbReference>